<evidence type="ECO:0000313" key="4">
    <source>
        <dbReference type="EMBL" id="MEQ2367097.1"/>
    </source>
</evidence>
<dbReference type="Proteomes" id="UP001469749">
    <property type="component" value="Unassembled WGS sequence"/>
</dbReference>
<protein>
    <submittedName>
        <fullName evidence="4">Phage tail tip lysozyme</fullName>
    </submittedName>
</protein>
<accession>A0ABV1BAR9</accession>
<keyword evidence="5" id="KW-1185">Reference proteome</keyword>
<evidence type="ECO:0000259" key="3">
    <source>
        <dbReference type="SMART" id="SM00458"/>
    </source>
</evidence>
<dbReference type="Pfam" id="PF14200">
    <property type="entry name" value="RicinB_lectin_2"/>
    <property type="match status" value="3"/>
</dbReference>
<comment type="caution">
    <text evidence="4">The sequence shown here is derived from an EMBL/GenBank/DDBJ whole genome shotgun (WGS) entry which is preliminary data.</text>
</comment>
<dbReference type="RefSeq" id="WP_349086777.1">
    <property type="nucleotide sequence ID" value="NZ_JBBMEK010000551.1"/>
</dbReference>
<feature type="region of interest" description="Disordered" evidence="1">
    <location>
        <begin position="32"/>
        <end position="69"/>
    </location>
</feature>
<feature type="domain" description="Ricin B lectin" evidence="3">
    <location>
        <begin position="693"/>
        <end position="827"/>
    </location>
</feature>
<keyword evidence="2" id="KW-0732">Signal</keyword>
<evidence type="ECO:0000313" key="5">
    <source>
        <dbReference type="Proteomes" id="UP001469749"/>
    </source>
</evidence>
<dbReference type="EMBL" id="JBBMEK010000551">
    <property type="protein sequence ID" value="MEQ2367097.1"/>
    <property type="molecule type" value="Genomic_DNA"/>
</dbReference>
<reference evidence="4 5" key="1">
    <citation type="submission" date="2024-03" db="EMBL/GenBank/DDBJ databases">
        <title>Human intestinal bacterial collection.</title>
        <authorList>
            <person name="Pauvert C."/>
            <person name="Hitch T.C.A."/>
            <person name="Clavel T."/>
        </authorList>
    </citation>
    <scope>NUCLEOTIDE SEQUENCE [LARGE SCALE GENOMIC DNA]</scope>
    <source>
        <strain evidence="4 5">CLA-AA-H190</strain>
    </source>
</reference>
<dbReference type="PROSITE" id="PS50231">
    <property type="entry name" value="RICIN_B_LECTIN"/>
    <property type="match status" value="3"/>
</dbReference>
<name>A0ABV1BAR9_9FIRM</name>
<dbReference type="Gene3D" id="2.80.10.50">
    <property type="match status" value="3"/>
</dbReference>
<evidence type="ECO:0000256" key="1">
    <source>
        <dbReference type="SAM" id="MobiDB-lite"/>
    </source>
</evidence>
<evidence type="ECO:0000256" key="2">
    <source>
        <dbReference type="SAM" id="SignalP"/>
    </source>
</evidence>
<sequence length="1079" mass="117691">MKQSKWLFRITAALLSGSLLLTTISFPAMANDTSVSASSGTETVIDETETTTSTESTAETDNSTASSETESEIKAVSAYHTITSFAPLPDEYKEFYLSYYDKPSEAELIAELPTSLTVYLDSSSDPQELPVTWESVGDFDSTSFCYYEFDPVWDTDVYTLTDNVETPYIGVQLATSEAVNLAANNQSSSNESIIYNYLINEMGLSISGACGVLANIQAESGFNPNLYGDSGSSYGICQWRDGSDVKRFTALKNYSADWDTLEGQLDYLHYELKTDYPSLLKKLKSADNNADGAYQAAYDWCYDFERPANTKNMAISRGNLARNSYWPKYSSSQTDKEPITIANATVPNPMTQGSPFNIAGIVSSKSIITSITIGVYDINGTLKIGKTVTPNTTSYDLRNDNTSIKFSALSAGGYNYRVVAVTNGNQVTLINNPFIVLSTNRTIADGIYQITANQNTEYTLSIDHNRNTSGTNVLLWEKANIPHRRFKFTYQNNGYYTIQNIGSGLYLSITNQSSVSGANVEQSASASLWQVLTDGAGSYYLIPKNANNCCLNLYSNTVGNGKNIDIETYNSSASQRWNLVSPPSAPSITGQTIPQNMTQGSSFDIRGTISAGEKLTSVTVGVYDTSGKLMVGKTVSPNTSSYNLKDVDTSIKFSSLPVGGYRYKVTASTASGNRTFVNQIFMVLSTGRTIADGSYLINSAQNQGYSLSVDHNRNISGTNILLWQRGDIPHRRFQFIYQSNGYYTIKNVGSGLYLSVTGQSSASGANVEQSSTATLWQVLPDNKGGYYIVPNCSATSCLDLYSGIPANGKNIETWKYNLLGSQRWYLTGSSSNSSSKPTLSGQTIPGNIRQGSSFDIRGIISSNEKLTAVTVGVYDTNGNMKIGKTVSPNAVSYNLKSIDTSIKFSALSPGGYRYKITVSTVSGNYTLANHIFMVMSTGRTITDGIYMIASVNNQNYSLSVDHNRNTSGTNILLWQRASIPHRKFQFIYQSNGYYKIKNIGSGLYLSVTNHSSASGANVEQSSSATLWQVLPDGSGSYYIVPNCSSTSCLDLYSGVPKNGQNIETWKYNLLGSQRWLLIK</sequence>
<dbReference type="SMART" id="SM00458">
    <property type="entry name" value="RICIN"/>
    <property type="match status" value="3"/>
</dbReference>
<feature type="domain" description="Ricin B lectin" evidence="3">
    <location>
        <begin position="943"/>
        <end position="1078"/>
    </location>
</feature>
<dbReference type="Pfam" id="PF18013">
    <property type="entry name" value="Phage_lysozyme2"/>
    <property type="match status" value="1"/>
</dbReference>
<dbReference type="InterPro" id="IPR000772">
    <property type="entry name" value="Ricin_B_lectin"/>
</dbReference>
<organism evidence="4 5">
    <name type="scientific">Coprococcus intestinihominis</name>
    <dbReference type="NCBI Taxonomy" id="3133154"/>
    <lineage>
        <taxon>Bacteria</taxon>
        <taxon>Bacillati</taxon>
        <taxon>Bacillota</taxon>
        <taxon>Clostridia</taxon>
        <taxon>Lachnospirales</taxon>
        <taxon>Lachnospiraceae</taxon>
        <taxon>Coprococcus</taxon>
    </lineage>
</organism>
<feature type="signal peptide" evidence="2">
    <location>
        <begin position="1"/>
        <end position="30"/>
    </location>
</feature>
<dbReference type="Gene3D" id="1.10.530.10">
    <property type="match status" value="1"/>
</dbReference>
<dbReference type="InterPro" id="IPR035992">
    <property type="entry name" value="Ricin_B-like_lectins"/>
</dbReference>
<feature type="compositionally biased region" description="Low complexity" evidence="1">
    <location>
        <begin position="50"/>
        <end position="68"/>
    </location>
</feature>
<dbReference type="InterPro" id="IPR041219">
    <property type="entry name" value="Phage_lysozyme2"/>
</dbReference>
<feature type="domain" description="Ricin B lectin" evidence="3">
    <location>
        <begin position="446"/>
        <end position="580"/>
    </location>
</feature>
<proteinExistence type="predicted"/>
<dbReference type="SUPFAM" id="SSF50370">
    <property type="entry name" value="Ricin B-like lectins"/>
    <property type="match status" value="3"/>
</dbReference>
<dbReference type="CDD" id="cd00161">
    <property type="entry name" value="beta-trefoil_Ricin-like"/>
    <property type="match status" value="3"/>
</dbReference>
<feature type="chain" id="PRO_5046396073" evidence="2">
    <location>
        <begin position="31"/>
        <end position="1079"/>
    </location>
</feature>
<gene>
    <name evidence="4" type="ORF">WMO25_18785</name>
</gene>